<protein>
    <submittedName>
        <fullName evidence="1">Uncharacterized protein</fullName>
    </submittedName>
</protein>
<evidence type="ECO:0000313" key="2">
    <source>
        <dbReference type="Proteomes" id="UP000651482"/>
    </source>
</evidence>
<accession>A0A926D9V3</accession>
<comment type="caution">
    <text evidence="1">The sequence shown here is derived from an EMBL/GenBank/DDBJ whole genome shotgun (WGS) entry which is preliminary data.</text>
</comment>
<dbReference type="RefSeq" id="WP_249319671.1">
    <property type="nucleotide sequence ID" value="NZ_JACRSN010000011.1"/>
</dbReference>
<reference evidence="1" key="1">
    <citation type="submission" date="2020-08" db="EMBL/GenBank/DDBJ databases">
        <title>Genome public.</title>
        <authorList>
            <person name="Liu C."/>
            <person name="Sun Q."/>
        </authorList>
    </citation>
    <scope>NUCLEOTIDE SEQUENCE</scope>
    <source>
        <strain evidence="1">NSJ-40</strain>
    </source>
</reference>
<proteinExistence type="predicted"/>
<dbReference type="AlphaFoldDB" id="A0A926D9V3"/>
<dbReference type="EMBL" id="JACRSN010000011">
    <property type="protein sequence ID" value="MBC8534022.1"/>
    <property type="molecule type" value="Genomic_DNA"/>
</dbReference>
<gene>
    <name evidence="1" type="ORF">IAG03_08415</name>
</gene>
<keyword evidence="2" id="KW-1185">Reference proteome</keyword>
<name>A0A926D9V3_9FIRM</name>
<dbReference type="Proteomes" id="UP000651482">
    <property type="component" value="Unassembled WGS sequence"/>
</dbReference>
<sequence>MEDLTGRLSEILNSPEGMEQMKAIAGMLGMSGGLPGAAEPPPAVPAAPSSGSDMMGGLLKFAPLLGHLQGDDETIRFLNALRPLLGEERQKKLDEAIKILRLLRLFPLLKDTGLLSSLF</sequence>
<evidence type="ECO:0000313" key="1">
    <source>
        <dbReference type="EMBL" id="MBC8534022.1"/>
    </source>
</evidence>
<organism evidence="1 2">
    <name type="scientific">Yeguia hominis</name>
    <dbReference type="NCBI Taxonomy" id="2763662"/>
    <lineage>
        <taxon>Bacteria</taxon>
        <taxon>Bacillati</taxon>
        <taxon>Bacillota</taxon>
        <taxon>Clostridia</taxon>
        <taxon>Eubacteriales</taxon>
        <taxon>Yeguiaceae</taxon>
        <taxon>Yeguia</taxon>
    </lineage>
</organism>